<feature type="compositionally biased region" description="Low complexity" evidence="1">
    <location>
        <begin position="289"/>
        <end position="303"/>
    </location>
</feature>
<feature type="transmembrane region" description="Helical" evidence="2">
    <location>
        <begin position="194"/>
        <end position="213"/>
    </location>
</feature>
<dbReference type="OrthoDB" id="2983908at2759"/>
<organism evidence="3 4">
    <name type="scientific">Suillus plorans</name>
    <dbReference type="NCBI Taxonomy" id="116603"/>
    <lineage>
        <taxon>Eukaryota</taxon>
        <taxon>Fungi</taxon>
        <taxon>Dikarya</taxon>
        <taxon>Basidiomycota</taxon>
        <taxon>Agaricomycotina</taxon>
        <taxon>Agaricomycetes</taxon>
        <taxon>Agaricomycetidae</taxon>
        <taxon>Boletales</taxon>
        <taxon>Suillineae</taxon>
        <taxon>Suillaceae</taxon>
        <taxon>Suillus</taxon>
    </lineage>
</organism>
<comment type="caution">
    <text evidence="3">The sequence shown here is derived from an EMBL/GenBank/DDBJ whole genome shotgun (WGS) entry which is preliminary data.</text>
</comment>
<keyword evidence="2" id="KW-0472">Membrane</keyword>
<reference evidence="3" key="1">
    <citation type="journal article" date="2020" name="New Phytol.">
        <title>Comparative genomics reveals dynamic genome evolution in host specialist ectomycorrhizal fungi.</title>
        <authorList>
            <person name="Lofgren L.A."/>
            <person name="Nguyen N.H."/>
            <person name="Vilgalys R."/>
            <person name="Ruytinx J."/>
            <person name="Liao H.L."/>
            <person name="Branco S."/>
            <person name="Kuo A."/>
            <person name="LaButti K."/>
            <person name="Lipzen A."/>
            <person name="Andreopoulos W."/>
            <person name="Pangilinan J."/>
            <person name="Riley R."/>
            <person name="Hundley H."/>
            <person name="Na H."/>
            <person name="Barry K."/>
            <person name="Grigoriev I.V."/>
            <person name="Stajich J.E."/>
            <person name="Kennedy P.G."/>
        </authorList>
    </citation>
    <scope>NUCLEOTIDE SEQUENCE</scope>
    <source>
        <strain evidence="3">S12</strain>
    </source>
</reference>
<feature type="region of interest" description="Disordered" evidence="1">
    <location>
        <begin position="593"/>
        <end position="638"/>
    </location>
</feature>
<sequence>MYQIDKTKNNRSLSSVARTLLSADDSDAVAAAALMPAISAEKTSTSRTTFKKALSKTKDKAKATSIRPVRIADYDSQEMTNVPNPVPDTGLPPPSGDTIYFTPPPITAFSSVIHQSQEYHAAAITGKSISAISVSTFTPLPPLLSLEPTPTADNEHAIVITPVPSRTSSTQSHSAVPSARVQRPSPSHQISKPVIIALSVVGGVVLLGVFILIRLLRRPRRRKCPTPSLPILQDGAFPDHFGSDGSGSPVFGGKERFSPSLGNARGNTGLWTWTQYHSGIPKPAPTVTVSKSSSGEPVKGSSSQENLLSEKSTSFGGQNQYSFTGQGNFGQRTQPPLQPIQNAITRAVSRLSTVSMSLYPNSPANTTYYGATNVGVAIESTTPLTGDGQTMARAKDRVAAGRARNSMVAPPDAKDASMLRRSQSYAYGGMDTTPTSPGSGRSAQNGGRTRIKSSYYTPGSHPRTSVAPSTWSKDRGQQDGLHSDRTYGLQRSESHRGRETQALTCALGLASPVPPSPHPTLYPDDSMSVIGEAKKVTVTGTRSQKKPVPKAMPNYDKSSSPDSAALGSLMMVDFAASKSTASLVNIRPSEAAREIQETQTQGGQSSGGFGQPKTSLKKRVEDRPPRVPSPPPLPSLTQMALAHANPEAYADYHSPTYSIYGLYDGDRKSRGMSFGY</sequence>
<evidence type="ECO:0000256" key="2">
    <source>
        <dbReference type="SAM" id="Phobius"/>
    </source>
</evidence>
<feature type="compositionally biased region" description="Polar residues" evidence="1">
    <location>
        <begin position="432"/>
        <end position="471"/>
    </location>
</feature>
<dbReference type="GeneID" id="64595467"/>
<gene>
    <name evidence="3" type="ORF">HD556DRAFT_1330167</name>
</gene>
<keyword evidence="2" id="KW-1133">Transmembrane helix</keyword>
<feature type="region of interest" description="Disordered" evidence="1">
    <location>
        <begin position="396"/>
        <end position="499"/>
    </location>
</feature>
<feature type="region of interest" description="Disordered" evidence="1">
    <location>
        <begin position="164"/>
        <end position="185"/>
    </location>
</feature>
<feature type="region of interest" description="Disordered" evidence="1">
    <location>
        <begin position="282"/>
        <end position="332"/>
    </location>
</feature>
<feature type="region of interest" description="Disordered" evidence="1">
    <location>
        <begin position="537"/>
        <end position="559"/>
    </location>
</feature>
<evidence type="ECO:0000313" key="3">
    <source>
        <dbReference type="EMBL" id="KAG1803762.1"/>
    </source>
</evidence>
<keyword evidence="2" id="KW-0812">Transmembrane</keyword>
<dbReference type="RefSeq" id="XP_041166108.1">
    <property type="nucleotide sequence ID" value="XM_041301703.1"/>
</dbReference>
<dbReference type="Proteomes" id="UP000719766">
    <property type="component" value="Unassembled WGS sequence"/>
</dbReference>
<proteinExistence type="predicted"/>
<feature type="compositionally biased region" description="Polar residues" evidence="1">
    <location>
        <begin position="164"/>
        <end position="175"/>
    </location>
</feature>
<feature type="compositionally biased region" description="Basic and acidic residues" evidence="1">
    <location>
        <begin position="472"/>
        <end position="485"/>
    </location>
</feature>
<keyword evidence="4" id="KW-1185">Reference proteome</keyword>
<evidence type="ECO:0000256" key="1">
    <source>
        <dbReference type="SAM" id="MobiDB-lite"/>
    </source>
</evidence>
<name>A0A9P7DV71_9AGAM</name>
<feature type="compositionally biased region" description="Polar residues" evidence="1">
    <location>
        <begin position="304"/>
        <end position="332"/>
    </location>
</feature>
<evidence type="ECO:0000313" key="4">
    <source>
        <dbReference type="Proteomes" id="UP000719766"/>
    </source>
</evidence>
<dbReference type="EMBL" id="JABBWE010000004">
    <property type="protein sequence ID" value="KAG1803762.1"/>
    <property type="molecule type" value="Genomic_DNA"/>
</dbReference>
<protein>
    <submittedName>
        <fullName evidence="3">Uncharacterized protein</fullName>
    </submittedName>
</protein>
<dbReference type="AlphaFoldDB" id="A0A9P7DV71"/>
<accession>A0A9P7DV71</accession>